<evidence type="ECO:0000313" key="3">
    <source>
        <dbReference type="Proteomes" id="UP001500665"/>
    </source>
</evidence>
<protein>
    <submittedName>
        <fullName evidence="2">Uncharacterized protein</fullName>
    </submittedName>
</protein>
<proteinExistence type="predicted"/>
<comment type="caution">
    <text evidence="2">The sequence shown here is derived from an EMBL/GenBank/DDBJ whole genome shotgun (WGS) entry which is preliminary data.</text>
</comment>
<dbReference type="Proteomes" id="UP001500665">
    <property type="component" value="Unassembled WGS sequence"/>
</dbReference>
<feature type="region of interest" description="Disordered" evidence="1">
    <location>
        <begin position="75"/>
        <end position="107"/>
    </location>
</feature>
<gene>
    <name evidence="2" type="ORF">GCM10009550_35820</name>
</gene>
<name>A0ABP4BQS7_9ACTN</name>
<dbReference type="EMBL" id="BAAAHH010000013">
    <property type="protein sequence ID" value="GAA0953608.1"/>
    <property type="molecule type" value="Genomic_DNA"/>
</dbReference>
<accession>A0ABP4BQS7</accession>
<evidence type="ECO:0000313" key="2">
    <source>
        <dbReference type="EMBL" id="GAA0953608.1"/>
    </source>
</evidence>
<sequence length="107" mass="11978">MEIVGLLAEQTGGPLDPRWVAKVHRELLDERDGVRDLRTYVLAAIRKEPGRYAPRSGPWQDPVPDVGLARPELAKSAAAHAREQYPNLRHHRQLPSEEAREEGAGDN</sequence>
<evidence type="ECO:0000256" key="1">
    <source>
        <dbReference type="SAM" id="MobiDB-lite"/>
    </source>
</evidence>
<organism evidence="2 3">
    <name type="scientific">Actinocorallia libanotica</name>
    <dbReference type="NCBI Taxonomy" id="46162"/>
    <lineage>
        <taxon>Bacteria</taxon>
        <taxon>Bacillati</taxon>
        <taxon>Actinomycetota</taxon>
        <taxon>Actinomycetes</taxon>
        <taxon>Streptosporangiales</taxon>
        <taxon>Thermomonosporaceae</taxon>
        <taxon>Actinocorallia</taxon>
    </lineage>
</organism>
<feature type="compositionally biased region" description="Basic and acidic residues" evidence="1">
    <location>
        <begin position="94"/>
        <end position="107"/>
    </location>
</feature>
<reference evidence="3" key="1">
    <citation type="journal article" date="2019" name="Int. J. Syst. Evol. Microbiol.">
        <title>The Global Catalogue of Microorganisms (GCM) 10K type strain sequencing project: providing services to taxonomists for standard genome sequencing and annotation.</title>
        <authorList>
            <consortium name="The Broad Institute Genomics Platform"/>
            <consortium name="The Broad Institute Genome Sequencing Center for Infectious Disease"/>
            <person name="Wu L."/>
            <person name="Ma J."/>
        </authorList>
    </citation>
    <scope>NUCLEOTIDE SEQUENCE [LARGE SCALE GENOMIC DNA]</scope>
    <source>
        <strain evidence="3">JCM 10696</strain>
    </source>
</reference>
<keyword evidence="3" id="KW-1185">Reference proteome</keyword>